<dbReference type="SUPFAM" id="SSF52266">
    <property type="entry name" value="SGNH hydrolase"/>
    <property type="match status" value="1"/>
</dbReference>
<reference evidence="2 3" key="1">
    <citation type="submission" date="2020-10" db="EMBL/GenBank/DDBJ databases">
        <title>Phylogeny of dyella-like bacteria.</title>
        <authorList>
            <person name="Fu J."/>
        </authorList>
    </citation>
    <scope>NUCLEOTIDE SEQUENCE [LARGE SCALE GENOMIC DNA]</scope>
    <source>
        <strain evidence="2 3">THG-B117</strain>
    </source>
</reference>
<evidence type="ECO:0000313" key="3">
    <source>
        <dbReference type="Proteomes" id="UP001430065"/>
    </source>
</evidence>
<sequence length="212" mass="23297">MTVASLTEASSALPKVLIIGDSISQGYTPHLTALLDGKAEVTRIPENGESSSNGVEQLDAWLGSTRWDVISFNFGLWDVCYRNAALPDGNDLDKAHGVISVSPEQYRRNLEAIVRRLERTHAHLIWENTTVIPEGDPGRKPQDAITYNRIAKEVMQAHGIAVVDLYGLTAGFGPELFKRPHNVHYSDAGYRDIAADVARAVEAALPRTSEHR</sequence>
<accession>A0ABS2JVM7</accession>
<keyword evidence="2" id="KW-0378">Hydrolase</keyword>
<organism evidence="2 3">
    <name type="scientific">Dyella kyungheensis</name>
    <dbReference type="NCBI Taxonomy" id="1242174"/>
    <lineage>
        <taxon>Bacteria</taxon>
        <taxon>Pseudomonadati</taxon>
        <taxon>Pseudomonadota</taxon>
        <taxon>Gammaproteobacteria</taxon>
        <taxon>Lysobacterales</taxon>
        <taxon>Rhodanobacteraceae</taxon>
        <taxon>Dyella</taxon>
    </lineage>
</organism>
<dbReference type="PANTHER" id="PTHR30383">
    <property type="entry name" value="THIOESTERASE 1/PROTEASE 1/LYSOPHOSPHOLIPASE L1"/>
    <property type="match status" value="1"/>
</dbReference>
<evidence type="ECO:0000259" key="1">
    <source>
        <dbReference type="Pfam" id="PF13472"/>
    </source>
</evidence>
<gene>
    <name evidence="2" type="ORF">ISP20_18080</name>
</gene>
<dbReference type="GO" id="GO:0016787">
    <property type="term" value="F:hydrolase activity"/>
    <property type="evidence" value="ECO:0007669"/>
    <property type="project" value="UniProtKB-KW"/>
</dbReference>
<feature type="domain" description="SGNH hydrolase-type esterase" evidence="1">
    <location>
        <begin position="19"/>
        <end position="191"/>
    </location>
</feature>
<protein>
    <submittedName>
        <fullName evidence="2">SGNH/GDSL hydrolase family protein</fullName>
    </submittedName>
</protein>
<dbReference type="Pfam" id="PF13472">
    <property type="entry name" value="Lipase_GDSL_2"/>
    <property type="match status" value="1"/>
</dbReference>
<dbReference type="RefSeq" id="WP_204637533.1">
    <property type="nucleotide sequence ID" value="NZ_JADIKC010000009.1"/>
</dbReference>
<dbReference type="InterPro" id="IPR013830">
    <property type="entry name" value="SGNH_hydro"/>
</dbReference>
<name>A0ABS2JVM7_9GAMM</name>
<dbReference type="PANTHER" id="PTHR30383:SF26">
    <property type="entry name" value="SGNH HYDROLASE-TYPE ESTERASE DOMAIN-CONTAINING PROTEIN"/>
    <property type="match status" value="1"/>
</dbReference>
<comment type="caution">
    <text evidence="2">The sequence shown here is derived from an EMBL/GenBank/DDBJ whole genome shotgun (WGS) entry which is preliminary data.</text>
</comment>
<keyword evidence="3" id="KW-1185">Reference proteome</keyword>
<dbReference type="EMBL" id="JADIKC010000009">
    <property type="protein sequence ID" value="MBM7123081.1"/>
    <property type="molecule type" value="Genomic_DNA"/>
</dbReference>
<dbReference type="Gene3D" id="3.40.50.1110">
    <property type="entry name" value="SGNH hydrolase"/>
    <property type="match status" value="1"/>
</dbReference>
<dbReference type="Proteomes" id="UP001430065">
    <property type="component" value="Unassembled WGS sequence"/>
</dbReference>
<dbReference type="InterPro" id="IPR036514">
    <property type="entry name" value="SGNH_hydro_sf"/>
</dbReference>
<proteinExistence type="predicted"/>
<dbReference type="CDD" id="cd00229">
    <property type="entry name" value="SGNH_hydrolase"/>
    <property type="match status" value="1"/>
</dbReference>
<dbReference type="InterPro" id="IPR051532">
    <property type="entry name" value="Ester_Hydrolysis_Enzymes"/>
</dbReference>
<evidence type="ECO:0000313" key="2">
    <source>
        <dbReference type="EMBL" id="MBM7123081.1"/>
    </source>
</evidence>